<keyword evidence="4" id="KW-1185">Reference proteome</keyword>
<evidence type="ECO:0000313" key="4">
    <source>
        <dbReference type="Proteomes" id="UP000031668"/>
    </source>
</evidence>
<organism evidence="3 4">
    <name type="scientific">Thelohanellus kitauei</name>
    <name type="common">Myxosporean</name>
    <dbReference type="NCBI Taxonomy" id="669202"/>
    <lineage>
        <taxon>Eukaryota</taxon>
        <taxon>Metazoa</taxon>
        <taxon>Cnidaria</taxon>
        <taxon>Myxozoa</taxon>
        <taxon>Myxosporea</taxon>
        <taxon>Bivalvulida</taxon>
        <taxon>Platysporina</taxon>
        <taxon>Myxobolidae</taxon>
        <taxon>Thelohanellus</taxon>
    </lineage>
</organism>
<proteinExistence type="predicted"/>
<dbReference type="EMBL" id="JWZT01004852">
    <property type="protein sequence ID" value="KII62903.1"/>
    <property type="molecule type" value="Genomic_DNA"/>
</dbReference>
<comment type="caution">
    <text evidence="3">The sequence shown here is derived from an EMBL/GenBank/DDBJ whole genome shotgun (WGS) entry which is preliminary data.</text>
</comment>
<feature type="region of interest" description="Disordered" evidence="1">
    <location>
        <begin position="90"/>
        <end position="118"/>
    </location>
</feature>
<name>A0A0C2IC48_THEKT</name>
<feature type="compositionally biased region" description="Basic and acidic residues" evidence="1">
    <location>
        <begin position="90"/>
        <end position="103"/>
    </location>
</feature>
<gene>
    <name evidence="3" type="ORF">RF11_15088</name>
</gene>
<accession>A0A0C2IC48</accession>
<keyword evidence="2" id="KW-1133">Transmembrane helix</keyword>
<evidence type="ECO:0000256" key="2">
    <source>
        <dbReference type="SAM" id="Phobius"/>
    </source>
</evidence>
<protein>
    <submittedName>
        <fullName evidence="3">Uncharacterized protein</fullName>
    </submittedName>
</protein>
<dbReference type="AlphaFoldDB" id="A0A0C2IC48"/>
<dbReference type="Proteomes" id="UP000031668">
    <property type="component" value="Unassembled WGS sequence"/>
</dbReference>
<keyword evidence="2" id="KW-0812">Transmembrane</keyword>
<reference evidence="3 4" key="1">
    <citation type="journal article" date="2014" name="Genome Biol. Evol.">
        <title>The genome of the myxosporean Thelohanellus kitauei shows adaptations to nutrient acquisition within its fish host.</title>
        <authorList>
            <person name="Yang Y."/>
            <person name="Xiong J."/>
            <person name="Zhou Z."/>
            <person name="Huo F."/>
            <person name="Miao W."/>
            <person name="Ran C."/>
            <person name="Liu Y."/>
            <person name="Zhang J."/>
            <person name="Feng J."/>
            <person name="Wang M."/>
            <person name="Wang M."/>
            <person name="Wang L."/>
            <person name="Yao B."/>
        </authorList>
    </citation>
    <scope>NUCLEOTIDE SEQUENCE [LARGE SCALE GENOMIC DNA]</scope>
    <source>
        <strain evidence="3">Wuqing</strain>
    </source>
</reference>
<feature type="transmembrane region" description="Helical" evidence="2">
    <location>
        <begin position="12"/>
        <end position="32"/>
    </location>
</feature>
<sequence length="154" mass="17475">MGPFCCYQVAEFSGLFFVIGSLLISDSYMALLTCETRISRHYLDISSLRDEIWSTAVCTWPSPSLHVKLGNGKKRLNNRKTIAHSHTLKVEGRRPQAVRESKQDSPTSSGYKSHLDRNVTTGPITSALTIRQLWQPRLYQDLAPPNFKWLGHRS</sequence>
<keyword evidence="2" id="KW-0472">Membrane</keyword>
<evidence type="ECO:0000256" key="1">
    <source>
        <dbReference type="SAM" id="MobiDB-lite"/>
    </source>
</evidence>
<evidence type="ECO:0000313" key="3">
    <source>
        <dbReference type="EMBL" id="KII62903.1"/>
    </source>
</evidence>